<evidence type="ECO:0000256" key="7">
    <source>
        <dbReference type="ARBA" id="ARBA00023295"/>
    </source>
</evidence>
<dbReference type="InterPro" id="IPR013780">
    <property type="entry name" value="Glyco_hydro_b"/>
</dbReference>
<dbReference type="CDD" id="cd03143">
    <property type="entry name" value="A4_beta-galactosidase_middle_domain"/>
    <property type="match status" value="1"/>
</dbReference>
<dbReference type="InterPro" id="IPR013529">
    <property type="entry name" value="Glyco_hydro_42_N"/>
</dbReference>
<dbReference type="SUPFAM" id="SSF52317">
    <property type="entry name" value="Class I glutamine amidotransferase-like"/>
    <property type="match status" value="1"/>
</dbReference>
<dbReference type="InterPro" id="IPR017853">
    <property type="entry name" value="GH"/>
</dbReference>
<evidence type="ECO:0000259" key="11">
    <source>
        <dbReference type="Pfam" id="PF08532"/>
    </source>
</evidence>
<accession>A0A6J4N522</accession>
<evidence type="ECO:0000256" key="3">
    <source>
        <dbReference type="ARBA" id="ARBA00012756"/>
    </source>
</evidence>
<feature type="active site" description="Proton donor" evidence="8">
    <location>
        <position position="201"/>
    </location>
</feature>
<keyword evidence="5 12" id="KW-0378">Hydrolase</keyword>
<sequence length="724" mass="82377">MRRFIFPNNLTSRIENPRFSRGIVQRLNCALLLAVVLLSAAPAALPQAKRSDYFKPAEMMKIGVYYYPEAWSPEQWERDIANIKKLGMEFIHMGEFAWTFMEPEEGRFDFAWLDRAVALAAKNNLKVILCTPSAAPPIWLVRKHPEVLMTDLRGRRMEHGSRSHGDWSSEVYRRYVGRVVTELARRYGNNKNVWGWQIDNEPSHYGRNYDYGAASQTKFRVWLERKYKTVDALNRDWGTSFWSERYQNFGQIRIPNPDELVQRANPHAVLDFYRWFAEETADYIRFQADLLRQNSRNQWITTNFMPLYSPVSPPASGKDLDIVTWTLYPVAGGQNSDGALGFRLGDGGSMSFIHDFMRPINGAHGIMELQPGQVNWGSVNPQPLPGAVHLWIMRAFAGGSNLLCTYRYRQPLSGSELYHKGLVEPDGVTPSPGGREFAQAAREMEILRKNYKANAPMPIVYRARRAALLYNVENRWDMDNHKQTARWNTMEHLLKYYKPLKSFGAPVDVITEDKDFSAYPFLIVPAYQLVDAGLVKRLTDYARGGGHLVLSTRTGQKDRRGHLWEAAWAAPINDLIGAKIAAYDLLPEPLKGQIKMNDAQYEWGVWSETLEPRAGTTALAVYADQYYAGQTAAVTRRLGSGTVTYVGAESLNGNFERDVLRGVFERANVRTENFDAGLIVDWRDGFWVATNFTSKKQTAPISPNARILFGSREIEPAGVTAWAE</sequence>
<comment type="catalytic activity">
    <reaction evidence="1">
        <text>Hydrolysis of terminal non-reducing beta-D-galactose residues in beta-D-galactosides.</text>
        <dbReference type="EC" id="3.2.1.23"/>
    </reaction>
</comment>
<keyword evidence="6" id="KW-0862">Zinc</keyword>
<evidence type="ECO:0000259" key="10">
    <source>
        <dbReference type="Pfam" id="PF02449"/>
    </source>
</evidence>
<evidence type="ECO:0000256" key="2">
    <source>
        <dbReference type="ARBA" id="ARBA00005940"/>
    </source>
</evidence>
<dbReference type="GO" id="GO:0046872">
    <property type="term" value="F:metal ion binding"/>
    <property type="evidence" value="ECO:0007669"/>
    <property type="project" value="UniProtKB-KW"/>
</dbReference>
<name>A0A6J4N522_9BACT</name>
<dbReference type="SUPFAM" id="SSF51011">
    <property type="entry name" value="Glycosyl hydrolase domain"/>
    <property type="match status" value="1"/>
</dbReference>
<dbReference type="SUPFAM" id="SSF51445">
    <property type="entry name" value="(Trans)glycosidases"/>
    <property type="match status" value="1"/>
</dbReference>
<dbReference type="PANTHER" id="PTHR36447">
    <property type="entry name" value="BETA-GALACTOSIDASE GANA"/>
    <property type="match status" value="1"/>
</dbReference>
<evidence type="ECO:0000256" key="4">
    <source>
        <dbReference type="ARBA" id="ARBA00022723"/>
    </source>
</evidence>
<feature type="active site" description="Nucleophile" evidence="8">
    <location>
        <position position="368"/>
    </location>
</feature>
<reference evidence="12" key="1">
    <citation type="submission" date="2020-02" db="EMBL/GenBank/DDBJ databases">
        <authorList>
            <person name="Meier V. D."/>
        </authorList>
    </citation>
    <scope>NUCLEOTIDE SEQUENCE</scope>
    <source>
        <strain evidence="12">AVDCRST_MAG74</strain>
    </source>
</reference>
<dbReference type="Pfam" id="PF02449">
    <property type="entry name" value="Glyco_hydro_42"/>
    <property type="match status" value="1"/>
</dbReference>
<feature type="binding site" evidence="9">
    <location>
        <position position="376"/>
    </location>
    <ligand>
        <name>substrate</name>
    </ligand>
</feature>
<dbReference type="InterPro" id="IPR029062">
    <property type="entry name" value="Class_I_gatase-like"/>
</dbReference>
<evidence type="ECO:0000256" key="8">
    <source>
        <dbReference type="PIRSR" id="PIRSR001084-1"/>
    </source>
</evidence>
<feature type="domain" description="Glycoside hydrolase family 42 N-terminal" evidence="10">
    <location>
        <begin position="66"/>
        <end position="445"/>
    </location>
</feature>
<dbReference type="Gene3D" id="2.60.40.1180">
    <property type="entry name" value="Golgi alpha-mannosidase II"/>
    <property type="match status" value="1"/>
</dbReference>
<dbReference type="EC" id="3.2.1.23" evidence="3"/>
<feature type="binding site" evidence="9">
    <location>
        <position position="162"/>
    </location>
    <ligand>
        <name>substrate</name>
    </ligand>
</feature>
<organism evidence="12">
    <name type="scientific">uncultured Pyrinomonadaceae bacterium</name>
    <dbReference type="NCBI Taxonomy" id="2283094"/>
    <lineage>
        <taxon>Bacteria</taxon>
        <taxon>Pseudomonadati</taxon>
        <taxon>Acidobacteriota</taxon>
        <taxon>Blastocatellia</taxon>
        <taxon>Blastocatellales</taxon>
        <taxon>Pyrinomonadaceae</taxon>
        <taxon>environmental samples</taxon>
    </lineage>
</organism>
<feature type="binding site" evidence="9">
    <location>
        <position position="200"/>
    </location>
    <ligand>
        <name>substrate</name>
    </ligand>
</feature>
<dbReference type="InterPro" id="IPR013738">
    <property type="entry name" value="Beta_galactosidase_Trimer"/>
</dbReference>
<keyword evidence="4" id="KW-0479">Metal-binding</keyword>
<dbReference type="Gene3D" id="3.40.50.880">
    <property type="match status" value="1"/>
</dbReference>
<feature type="domain" description="Beta-galactosidase trimerisation" evidence="11">
    <location>
        <begin position="465"/>
        <end position="669"/>
    </location>
</feature>
<dbReference type="PANTHER" id="PTHR36447:SF2">
    <property type="entry name" value="BETA-GALACTOSIDASE YESZ"/>
    <property type="match status" value="1"/>
</dbReference>
<evidence type="ECO:0000256" key="5">
    <source>
        <dbReference type="ARBA" id="ARBA00022801"/>
    </source>
</evidence>
<dbReference type="EMBL" id="CADCUR010000010">
    <property type="protein sequence ID" value="CAA9377616.1"/>
    <property type="molecule type" value="Genomic_DNA"/>
</dbReference>
<keyword evidence="7 12" id="KW-0326">Glycosidase</keyword>
<dbReference type="PIRSF" id="PIRSF001084">
    <property type="entry name" value="B-galactosidase"/>
    <property type="match status" value="1"/>
</dbReference>
<dbReference type="GO" id="GO:0009341">
    <property type="term" value="C:beta-galactosidase complex"/>
    <property type="evidence" value="ECO:0007669"/>
    <property type="project" value="InterPro"/>
</dbReference>
<dbReference type="Gene3D" id="3.20.20.80">
    <property type="entry name" value="Glycosidases"/>
    <property type="match status" value="1"/>
</dbReference>
<comment type="similarity">
    <text evidence="2">Belongs to the glycosyl hydrolase 42 family.</text>
</comment>
<dbReference type="InterPro" id="IPR003476">
    <property type="entry name" value="Glyco_hydro_42"/>
</dbReference>
<gene>
    <name evidence="12" type="ORF">AVDCRST_MAG74-102</name>
</gene>
<protein>
    <recommendedName>
        <fullName evidence="3">beta-galactosidase</fullName>
        <ecNumber evidence="3">3.2.1.23</ecNumber>
    </recommendedName>
</protein>
<evidence type="ECO:0000313" key="12">
    <source>
        <dbReference type="EMBL" id="CAA9377616.1"/>
    </source>
</evidence>
<dbReference type="Pfam" id="PF08532">
    <property type="entry name" value="Glyco_hydro_42M"/>
    <property type="match status" value="1"/>
</dbReference>
<dbReference type="AlphaFoldDB" id="A0A6J4N522"/>
<evidence type="ECO:0000256" key="6">
    <source>
        <dbReference type="ARBA" id="ARBA00022833"/>
    </source>
</evidence>
<dbReference type="GO" id="GO:0004565">
    <property type="term" value="F:beta-galactosidase activity"/>
    <property type="evidence" value="ECO:0007669"/>
    <property type="project" value="UniProtKB-EC"/>
</dbReference>
<evidence type="ECO:0000256" key="9">
    <source>
        <dbReference type="PIRSR" id="PIRSR001084-2"/>
    </source>
</evidence>
<evidence type="ECO:0000256" key="1">
    <source>
        <dbReference type="ARBA" id="ARBA00001412"/>
    </source>
</evidence>
<proteinExistence type="inferred from homology"/>
<dbReference type="GO" id="GO:0005975">
    <property type="term" value="P:carbohydrate metabolic process"/>
    <property type="evidence" value="ECO:0007669"/>
    <property type="project" value="InterPro"/>
</dbReference>